<keyword evidence="7 17" id="KW-1133">Transmembrane helix</keyword>
<sequence>MATHQPYEAETLLPPGVIADPARSSVANSLGAPSSHGGEMRESQYSSAPLNPPYDPYGETGTPSPRGTTPSQYRDDPNEKVAPAGTGYNEASSRPTRRPRFWLLVFLFALAVVAVAIIVPIYYKVIKPNNNTAQSSGSPTSSTVSAAEPTQSETPQVTITGRDGSQVTTDTSNTFIYNNSFGGFWYYDPKDPFNNKAQAQSWTPPLNQTWKFGTDLIRGVNLGGWLVLEPFISPALYEPYMNSSTPAIDEWTLCENLANDPSSGGVEKAIEEHYKTFVTEEDFAQIAAAGLNWVRIPIPYWAIEVYPGEPFLEGVAWKYFVKAIEWARKYGLRLKLDLHTAPGSQNAYNHSGKMGRVGWLNGTMGIANAQRSLNHIRVFTQFISQPQYKDVVLIFGIINETPMGAIPRDPLERFHLEAYNMIRDITGNGEGNGPWISVHDGFDPLDRWADFIPGGDRVMLDTHPYYSFGDQDTSSPTNQNRKPCTSRARVFNESMATFGMTISGEFSNAFNDCGFFLNGVNLGARYDGTFRFYNGPNAGAGSCVKWMDQRMWSAAEKEAIRQFALSSFDAYRNFFFWTWKIGESTTWGNIVASPLWSYKHGLENGFMPKDPREAIGTCGNASPWNGPLPASKTGGAGAGTIPASYSAARTWPPPSLSGIPNAATLPTYTATGTLITLKPAEFTGTAGINGGNGWANSADQQGLYTPVSGCPYPSSVWGDAVDATQTACSGGSLRRSVGGRYALPRETGAPA</sequence>
<dbReference type="AlphaFoldDB" id="A0A8H3A4J4"/>
<dbReference type="Pfam" id="PF00150">
    <property type="entry name" value="Cellulase"/>
    <property type="match status" value="1"/>
</dbReference>
<evidence type="ECO:0000256" key="3">
    <source>
        <dbReference type="ARBA" id="ARBA00022475"/>
    </source>
</evidence>
<dbReference type="GO" id="GO:0009251">
    <property type="term" value="P:glucan catabolic process"/>
    <property type="evidence" value="ECO:0007669"/>
    <property type="project" value="TreeGrafter"/>
</dbReference>
<comment type="caution">
    <text evidence="19">The sequence shown here is derived from an EMBL/GenBank/DDBJ whole genome shotgun (WGS) entry which is preliminary data.</text>
</comment>
<evidence type="ECO:0000256" key="2">
    <source>
        <dbReference type="ARBA" id="ARBA00005641"/>
    </source>
</evidence>
<evidence type="ECO:0000256" key="11">
    <source>
        <dbReference type="ARBA" id="ARBA00023316"/>
    </source>
</evidence>
<dbReference type="SUPFAM" id="SSF51445">
    <property type="entry name" value="(Trans)glycosidases"/>
    <property type="match status" value="1"/>
</dbReference>
<evidence type="ECO:0000256" key="6">
    <source>
        <dbReference type="ARBA" id="ARBA00022968"/>
    </source>
</evidence>
<feature type="domain" description="Glycoside hydrolase family 5" evidence="18">
    <location>
        <begin position="273"/>
        <end position="477"/>
    </location>
</feature>
<evidence type="ECO:0000256" key="7">
    <source>
        <dbReference type="ARBA" id="ARBA00022989"/>
    </source>
</evidence>
<evidence type="ECO:0000256" key="17">
    <source>
        <dbReference type="SAM" id="Phobius"/>
    </source>
</evidence>
<organism evidence="19 20">
    <name type="scientific">Rhizoctonia solani</name>
    <dbReference type="NCBI Taxonomy" id="456999"/>
    <lineage>
        <taxon>Eukaryota</taxon>
        <taxon>Fungi</taxon>
        <taxon>Dikarya</taxon>
        <taxon>Basidiomycota</taxon>
        <taxon>Agaricomycotina</taxon>
        <taxon>Agaricomycetes</taxon>
        <taxon>Cantharellales</taxon>
        <taxon>Ceratobasidiaceae</taxon>
        <taxon>Rhizoctonia</taxon>
    </lineage>
</organism>
<dbReference type="GO" id="GO:0071555">
    <property type="term" value="P:cell wall organization"/>
    <property type="evidence" value="ECO:0007669"/>
    <property type="project" value="UniProtKB-KW"/>
</dbReference>
<comment type="catalytic activity">
    <reaction evidence="12">
        <text>Successive hydrolysis of beta-D-glucose units from the non-reducing ends of (1-&gt;3)-beta-D-glucans, releasing alpha-glucose.</text>
        <dbReference type="EC" id="3.2.1.58"/>
    </reaction>
</comment>
<dbReference type="GO" id="GO:0009986">
    <property type="term" value="C:cell surface"/>
    <property type="evidence" value="ECO:0007669"/>
    <property type="project" value="TreeGrafter"/>
</dbReference>
<dbReference type="Gene3D" id="3.20.20.80">
    <property type="entry name" value="Glycosidases"/>
    <property type="match status" value="1"/>
</dbReference>
<feature type="region of interest" description="Disordered" evidence="16">
    <location>
        <begin position="1"/>
        <end position="94"/>
    </location>
</feature>
<dbReference type="Proteomes" id="UP000663846">
    <property type="component" value="Unassembled WGS sequence"/>
</dbReference>
<dbReference type="PANTHER" id="PTHR31297">
    <property type="entry name" value="GLUCAN ENDO-1,6-BETA-GLUCOSIDASE B"/>
    <property type="match status" value="1"/>
</dbReference>
<feature type="transmembrane region" description="Helical" evidence="17">
    <location>
        <begin position="101"/>
        <end position="123"/>
    </location>
</feature>
<dbReference type="GO" id="GO:0005576">
    <property type="term" value="C:extracellular region"/>
    <property type="evidence" value="ECO:0007669"/>
    <property type="project" value="TreeGrafter"/>
</dbReference>
<dbReference type="GO" id="GO:0005886">
    <property type="term" value="C:plasma membrane"/>
    <property type="evidence" value="ECO:0007669"/>
    <property type="project" value="UniProtKB-SubCell"/>
</dbReference>
<dbReference type="InterPro" id="IPR001547">
    <property type="entry name" value="Glyco_hydro_5"/>
</dbReference>
<dbReference type="InterPro" id="IPR017853">
    <property type="entry name" value="GH"/>
</dbReference>
<comment type="similarity">
    <text evidence="2">Belongs to the glycosyl hydrolase 5 (cellulase A) family.</text>
</comment>
<evidence type="ECO:0000259" key="18">
    <source>
        <dbReference type="Pfam" id="PF00150"/>
    </source>
</evidence>
<evidence type="ECO:0000256" key="12">
    <source>
        <dbReference type="ARBA" id="ARBA00036824"/>
    </source>
</evidence>
<evidence type="ECO:0000256" key="9">
    <source>
        <dbReference type="ARBA" id="ARBA00023180"/>
    </source>
</evidence>
<evidence type="ECO:0000256" key="10">
    <source>
        <dbReference type="ARBA" id="ARBA00023295"/>
    </source>
</evidence>
<keyword evidence="5" id="KW-0378">Hydrolase</keyword>
<feature type="compositionally biased region" description="Polar residues" evidence="16">
    <location>
        <begin position="148"/>
        <end position="168"/>
    </location>
</feature>
<evidence type="ECO:0000256" key="1">
    <source>
        <dbReference type="ARBA" id="ARBA00004401"/>
    </source>
</evidence>
<protein>
    <recommendedName>
        <fullName evidence="14">glucan 1,3-beta-glucosidase</fullName>
        <ecNumber evidence="14">3.2.1.58</ecNumber>
    </recommendedName>
    <alternativeName>
        <fullName evidence="15">Exo-1,3-beta-glucanase D</fullName>
    </alternativeName>
</protein>
<reference evidence="19" key="1">
    <citation type="submission" date="2021-01" db="EMBL/GenBank/DDBJ databases">
        <authorList>
            <person name="Kaushik A."/>
        </authorList>
    </citation>
    <scope>NUCLEOTIDE SEQUENCE</scope>
    <source>
        <strain evidence="19">AG1-1C</strain>
    </source>
</reference>
<feature type="region of interest" description="Disordered" evidence="16">
    <location>
        <begin position="129"/>
        <end position="168"/>
    </location>
</feature>
<dbReference type="FunFam" id="3.20.20.80:FF:000033">
    <property type="entry name" value="Glucan 1,3-beta-glucosidase A"/>
    <property type="match status" value="1"/>
</dbReference>
<dbReference type="EMBL" id="CAJMWS010000195">
    <property type="protein sequence ID" value="CAE6377341.1"/>
    <property type="molecule type" value="Genomic_DNA"/>
</dbReference>
<dbReference type="GO" id="GO:0004338">
    <property type="term" value="F:glucan exo-1,3-beta-glucosidase activity"/>
    <property type="evidence" value="ECO:0007669"/>
    <property type="project" value="UniProtKB-EC"/>
</dbReference>
<keyword evidence="3" id="KW-1003">Cell membrane</keyword>
<proteinExistence type="inferred from homology"/>
<evidence type="ECO:0000256" key="5">
    <source>
        <dbReference type="ARBA" id="ARBA00022801"/>
    </source>
</evidence>
<evidence type="ECO:0000256" key="14">
    <source>
        <dbReference type="ARBA" id="ARBA00038929"/>
    </source>
</evidence>
<evidence type="ECO:0000256" key="15">
    <source>
        <dbReference type="ARBA" id="ARBA00041260"/>
    </source>
</evidence>
<evidence type="ECO:0000256" key="4">
    <source>
        <dbReference type="ARBA" id="ARBA00022692"/>
    </source>
</evidence>
<accession>A0A8H3A4J4</accession>
<evidence type="ECO:0000313" key="19">
    <source>
        <dbReference type="EMBL" id="CAE6377341.1"/>
    </source>
</evidence>
<keyword evidence="6" id="KW-0735">Signal-anchor</keyword>
<evidence type="ECO:0000256" key="16">
    <source>
        <dbReference type="SAM" id="MobiDB-lite"/>
    </source>
</evidence>
<feature type="compositionally biased region" description="Low complexity" evidence="16">
    <location>
        <begin position="129"/>
        <end position="147"/>
    </location>
</feature>
<keyword evidence="8 17" id="KW-0472">Membrane</keyword>
<evidence type="ECO:0000256" key="8">
    <source>
        <dbReference type="ARBA" id="ARBA00023136"/>
    </source>
</evidence>
<evidence type="ECO:0000313" key="20">
    <source>
        <dbReference type="Proteomes" id="UP000663846"/>
    </source>
</evidence>
<gene>
    <name evidence="19" type="ORF">RDB_LOCUS31005</name>
</gene>
<keyword evidence="9" id="KW-0325">Glycoprotein</keyword>
<comment type="subcellular location">
    <subcellularLocation>
        <location evidence="1">Cell membrane</location>
        <topology evidence="1">Single-pass type II membrane protein</topology>
    </subcellularLocation>
</comment>
<evidence type="ECO:0000256" key="13">
    <source>
        <dbReference type="ARBA" id="ARBA00037126"/>
    </source>
</evidence>
<feature type="compositionally biased region" description="Low complexity" evidence="16">
    <location>
        <begin position="60"/>
        <end position="71"/>
    </location>
</feature>
<dbReference type="InterPro" id="IPR050386">
    <property type="entry name" value="Glycosyl_hydrolase_5"/>
</dbReference>
<name>A0A8H3A4J4_9AGAM</name>
<keyword evidence="4 17" id="KW-0812">Transmembrane</keyword>
<comment type="function">
    <text evidence="13">Glucosidase involved in the degradation of cellulosic biomass. Active on lichenan.</text>
</comment>
<dbReference type="PANTHER" id="PTHR31297:SF34">
    <property type="entry name" value="GLUCAN 1,3-BETA-GLUCOSIDASE 2"/>
    <property type="match status" value="1"/>
</dbReference>
<keyword evidence="11" id="KW-0961">Cell wall biogenesis/degradation</keyword>
<dbReference type="EC" id="3.2.1.58" evidence="14"/>
<keyword evidence="10" id="KW-0326">Glycosidase</keyword>